<sequence>MERKNSERRVRTTVSLEQWRATSEASRFMQPGIGDDGLARMPWTYSLAQLQIPIDGSCGKLVCILLIYLFRFGDDNLYELFIFLMAMIKRSCKPISLCRRGLSTKDGQEVIETLFAFAELTSDNGIYLKTKLDDEASLAKQLDLFKKLEGSTILKEEPVGLNLLILVGLNYWKADNLI</sequence>
<reference evidence="1" key="1">
    <citation type="submission" date="2023-05" db="EMBL/GenBank/DDBJ databases">
        <title>Nepenthes gracilis genome sequencing.</title>
        <authorList>
            <person name="Fukushima K."/>
        </authorList>
    </citation>
    <scope>NUCLEOTIDE SEQUENCE</scope>
    <source>
        <strain evidence="1">SING2019-196</strain>
    </source>
</reference>
<evidence type="ECO:0000313" key="1">
    <source>
        <dbReference type="EMBL" id="GMH03263.1"/>
    </source>
</evidence>
<dbReference type="Proteomes" id="UP001279734">
    <property type="component" value="Unassembled WGS sequence"/>
</dbReference>
<organism evidence="1 2">
    <name type="scientific">Nepenthes gracilis</name>
    <name type="common">Slender pitcher plant</name>
    <dbReference type="NCBI Taxonomy" id="150966"/>
    <lineage>
        <taxon>Eukaryota</taxon>
        <taxon>Viridiplantae</taxon>
        <taxon>Streptophyta</taxon>
        <taxon>Embryophyta</taxon>
        <taxon>Tracheophyta</taxon>
        <taxon>Spermatophyta</taxon>
        <taxon>Magnoliopsida</taxon>
        <taxon>eudicotyledons</taxon>
        <taxon>Gunneridae</taxon>
        <taxon>Pentapetalae</taxon>
        <taxon>Caryophyllales</taxon>
        <taxon>Nepenthaceae</taxon>
        <taxon>Nepenthes</taxon>
    </lineage>
</organism>
<keyword evidence="2" id="KW-1185">Reference proteome</keyword>
<proteinExistence type="predicted"/>
<dbReference type="AlphaFoldDB" id="A0AAD3S2N9"/>
<protein>
    <submittedName>
        <fullName evidence="1">Uncharacterized protein</fullName>
    </submittedName>
</protein>
<gene>
    <name evidence="1" type="ORF">Nepgr_005102</name>
</gene>
<accession>A0AAD3S2N9</accession>
<evidence type="ECO:0000313" key="2">
    <source>
        <dbReference type="Proteomes" id="UP001279734"/>
    </source>
</evidence>
<comment type="caution">
    <text evidence="1">The sequence shown here is derived from an EMBL/GenBank/DDBJ whole genome shotgun (WGS) entry which is preliminary data.</text>
</comment>
<dbReference type="EMBL" id="BSYO01000004">
    <property type="protein sequence ID" value="GMH03263.1"/>
    <property type="molecule type" value="Genomic_DNA"/>
</dbReference>
<name>A0AAD3S2N9_NEPGR</name>